<dbReference type="InterPro" id="IPR012440">
    <property type="entry name" value="DUF1641"/>
</dbReference>
<dbReference type="STRING" id="553467.SAMN04488063_0235"/>
<organism evidence="1 2">
    <name type="scientific">Halopelagius inordinatus</name>
    <dbReference type="NCBI Taxonomy" id="553467"/>
    <lineage>
        <taxon>Archaea</taxon>
        <taxon>Methanobacteriati</taxon>
        <taxon>Methanobacteriota</taxon>
        <taxon>Stenosarchaea group</taxon>
        <taxon>Halobacteria</taxon>
        <taxon>Halobacteriales</taxon>
        <taxon>Haloferacaceae</taxon>
    </lineage>
</organism>
<dbReference type="PANTHER" id="PTHR38433:SF1">
    <property type="entry name" value="DUF1641 DOMAIN-CONTAINING PROTEIN"/>
    <property type="match status" value="1"/>
</dbReference>
<dbReference type="PANTHER" id="PTHR38433">
    <property type="match status" value="1"/>
</dbReference>
<protein>
    <submittedName>
        <fullName evidence="1">Uncharacterized conserved protein YjgD, DUF1641 family</fullName>
    </submittedName>
</protein>
<dbReference type="EMBL" id="FOOQ01000001">
    <property type="protein sequence ID" value="SFF77468.1"/>
    <property type="molecule type" value="Genomic_DNA"/>
</dbReference>
<dbReference type="RefSeq" id="WP_092887231.1">
    <property type="nucleotide sequence ID" value="NZ_FOOQ01000001.1"/>
</dbReference>
<dbReference type="Pfam" id="PF07849">
    <property type="entry name" value="DUF1641"/>
    <property type="match status" value="1"/>
</dbReference>
<accession>A0A1I2LFZ7</accession>
<dbReference type="AlphaFoldDB" id="A0A1I2LFZ7"/>
<dbReference type="OrthoDB" id="56850at2157"/>
<dbReference type="Proteomes" id="UP000198876">
    <property type="component" value="Unassembled WGS sequence"/>
</dbReference>
<gene>
    <name evidence="1" type="ORF">SAMN04488063_0235</name>
</gene>
<reference evidence="2" key="1">
    <citation type="submission" date="2016-10" db="EMBL/GenBank/DDBJ databases">
        <authorList>
            <person name="Varghese N."/>
            <person name="Submissions S."/>
        </authorList>
    </citation>
    <scope>NUCLEOTIDE SEQUENCE [LARGE SCALE GENOMIC DNA]</scope>
    <source>
        <strain evidence="2">CGMCC 1.7739</strain>
    </source>
</reference>
<evidence type="ECO:0000313" key="2">
    <source>
        <dbReference type="Proteomes" id="UP000198876"/>
    </source>
</evidence>
<name>A0A1I2LFZ7_9EURY</name>
<sequence>MSDSDTEVEFEAETSELAHAIEKNPEAVARFVERLDLVNELLDVAELGTGALEDDMVVELSGTAATLAEAGDAAATTETVRLAESVGENGDELAAALQTLAELQRTGTLDDLVSLADVVSLASGALEDDMVTELASTGAALGEVADEASDPNAVRGLTTLMRALGEASDPDDPPKPTGVLDVFRAIRDPDVRTGISYVVSLAKALGASLRRPK</sequence>
<proteinExistence type="predicted"/>
<keyword evidence="2" id="KW-1185">Reference proteome</keyword>
<evidence type="ECO:0000313" key="1">
    <source>
        <dbReference type="EMBL" id="SFF77468.1"/>
    </source>
</evidence>